<organism evidence="3 4">
    <name type="scientific">Gossypium stocksii</name>
    <dbReference type="NCBI Taxonomy" id="47602"/>
    <lineage>
        <taxon>Eukaryota</taxon>
        <taxon>Viridiplantae</taxon>
        <taxon>Streptophyta</taxon>
        <taxon>Embryophyta</taxon>
        <taxon>Tracheophyta</taxon>
        <taxon>Spermatophyta</taxon>
        <taxon>Magnoliopsida</taxon>
        <taxon>eudicotyledons</taxon>
        <taxon>Gunneridae</taxon>
        <taxon>Pentapetalae</taxon>
        <taxon>rosids</taxon>
        <taxon>malvids</taxon>
        <taxon>Malvales</taxon>
        <taxon>Malvaceae</taxon>
        <taxon>Malvoideae</taxon>
        <taxon>Gossypium</taxon>
    </lineage>
</organism>
<feature type="domain" description="Reverse transcriptase" evidence="2">
    <location>
        <begin position="1"/>
        <end position="128"/>
    </location>
</feature>
<comment type="caution">
    <text evidence="3">The sequence shown here is derived from an EMBL/GenBank/DDBJ whole genome shotgun (WGS) entry which is preliminary data.</text>
</comment>
<dbReference type="InterPro" id="IPR052343">
    <property type="entry name" value="Retrotransposon-Effector_Assoc"/>
</dbReference>
<evidence type="ECO:0000313" key="3">
    <source>
        <dbReference type="EMBL" id="KAH1056702.1"/>
    </source>
</evidence>
<keyword evidence="1" id="KW-1133">Transmembrane helix</keyword>
<keyword evidence="4" id="KW-1185">Reference proteome</keyword>
<dbReference type="AlphaFoldDB" id="A0A9D3USP3"/>
<dbReference type="PANTHER" id="PTHR46890:SF48">
    <property type="entry name" value="RNA-DIRECTED DNA POLYMERASE"/>
    <property type="match status" value="1"/>
</dbReference>
<name>A0A9D3USP3_9ROSI</name>
<evidence type="ECO:0000313" key="4">
    <source>
        <dbReference type="Proteomes" id="UP000828251"/>
    </source>
</evidence>
<keyword evidence="1" id="KW-0472">Membrane</keyword>
<dbReference type="PROSITE" id="PS50878">
    <property type="entry name" value="RT_POL"/>
    <property type="match status" value="1"/>
</dbReference>
<evidence type="ECO:0000259" key="2">
    <source>
        <dbReference type="PROSITE" id="PS50878"/>
    </source>
</evidence>
<dbReference type="Pfam" id="PF00078">
    <property type="entry name" value="RVT_1"/>
    <property type="match status" value="1"/>
</dbReference>
<proteinExistence type="predicted"/>
<accession>A0A9D3USP3</accession>
<sequence length="128" mass="14484">MDMSKGYDLVEWSFPKGMLLTMGFATSWVEFIIHCLKTVIYSILVNGKEGQKFHATRGLKQGDLLSPYLFLIYSEGLSTLMRLAEKEGLIEGAKVSRSGLKISHLLFADDNILFGEASKRGHMYLWVF</sequence>
<feature type="transmembrane region" description="Helical" evidence="1">
    <location>
        <begin position="20"/>
        <end position="44"/>
    </location>
</feature>
<dbReference type="OrthoDB" id="1932527at2759"/>
<evidence type="ECO:0000256" key="1">
    <source>
        <dbReference type="SAM" id="Phobius"/>
    </source>
</evidence>
<reference evidence="3 4" key="1">
    <citation type="journal article" date="2021" name="Plant Biotechnol. J.">
        <title>Multi-omics assisted identification of the key and species-specific regulatory components of drought-tolerant mechanisms in Gossypium stocksii.</title>
        <authorList>
            <person name="Yu D."/>
            <person name="Ke L."/>
            <person name="Zhang D."/>
            <person name="Wu Y."/>
            <person name="Sun Y."/>
            <person name="Mei J."/>
            <person name="Sun J."/>
            <person name="Sun Y."/>
        </authorList>
    </citation>
    <scope>NUCLEOTIDE SEQUENCE [LARGE SCALE GENOMIC DNA]</scope>
    <source>
        <strain evidence="4">cv. E1</strain>
        <tissue evidence="3">Leaf</tissue>
    </source>
</reference>
<dbReference type="EMBL" id="JAIQCV010000010">
    <property type="protein sequence ID" value="KAH1056702.1"/>
    <property type="molecule type" value="Genomic_DNA"/>
</dbReference>
<keyword evidence="1" id="KW-0812">Transmembrane</keyword>
<dbReference type="InterPro" id="IPR000477">
    <property type="entry name" value="RT_dom"/>
</dbReference>
<gene>
    <name evidence="3" type="ORF">J1N35_034767</name>
</gene>
<dbReference type="PANTHER" id="PTHR46890">
    <property type="entry name" value="NON-LTR RETROLELEMENT REVERSE TRANSCRIPTASE-LIKE PROTEIN-RELATED"/>
    <property type="match status" value="1"/>
</dbReference>
<protein>
    <recommendedName>
        <fullName evidence="2">Reverse transcriptase domain-containing protein</fullName>
    </recommendedName>
</protein>
<dbReference type="Proteomes" id="UP000828251">
    <property type="component" value="Unassembled WGS sequence"/>
</dbReference>